<evidence type="ECO:0000313" key="1">
    <source>
        <dbReference type="EMBL" id="CDR30512.1"/>
    </source>
</evidence>
<dbReference type="RefSeq" id="WP_159444499.1">
    <property type="nucleotide sequence ID" value="NZ_FUZK01000003.1"/>
</dbReference>
<proteinExistence type="predicted"/>
<dbReference type="InParanoid" id="A0A061AHR0"/>
<organism evidence="1 2">
    <name type="scientific">Acholeplasma oculi</name>
    <dbReference type="NCBI Taxonomy" id="35623"/>
    <lineage>
        <taxon>Bacteria</taxon>
        <taxon>Bacillati</taxon>
        <taxon>Mycoplasmatota</taxon>
        <taxon>Mollicutes</taxon>
        <taxon>Acholeplasmatales</taxon>
        <taxon>Acholeplasmataceae</taxon>
        <taxon>Acholeplasma</taxon>
    </lineage>
</organism>
<dbReference type="AlphaFoldDB" id="A0A061AHR0"/>
<reference evidence="2" key="1">
    <citation type="submission" date="2014-05" db="EMBL/GenBank/DDBJ databases">
        <authorList>
            <person name="Kube M."/>
        </authorList>
    </citation>
    <scope>NUCLEOTIDE SEQUENCE [LARGE SCALE GENOMIC DNA]</scope>
</reference>
<protein>
    <recommendedName>
        <fullName evidence="3">P-loop containing nucleoside triphosphate hydrolase</fullName>
    </recommendedName>
</protein>
<sequence length="48" mass="5680">MIENKGLLFDAPTGIGKSTTSIKIVKEYLHKDDFKRLLNYIRDWFYSL</sequence>
<dbReference type="KEGG" id="aoc:Aocu_04390"/>
<name>A0A061AHR0_9MOLU</name>
<gene>
    <name evidence="1" type="ORF">Aocu_04390</name>
</gene>
<accession>A0A061AHR0</accession>
<keyword evidence="2" id="KW-1185">Reference proteome</keyword>
<dbReference type="STRING" id="35623.Aocu_04390"/>
<evidence type="ECO:0000313" key="2">
    <source>
        <dbReference type="Proteomes" id="UP000032434"/>
    </source>
</evidence>
<dbReference type="Proteomes" id="UP000032434">
    <property type="component" value="Chromosome 1"/>
</dbReference>
<dbReference type="EMBL" id="LK028559">
    <property type="protein sequence ID" value="CDR30512.1"/>
    <property type="molecule type" value="Genomic_DNA"/>
</dbReference>
<dbReference type="PATRIC" id="fig|35623.3.peg.440"/>
<dbReference type="HOGENOM" id="CLU_3148251_0_0_14"/>
<evidence type="ECO:0008006" key="3">
    <source>
        <dbReference type="Google" id="ProtNLM"/>
    </source>
</evidence>